<organism evidence="1">
    <name type="scientific">uncultured Caudovirales phage</name>
    <dbReference type="NCBI Taxonomy" id="2100421"/>
    <lineage>
        <taxon>Viruses</taxon>
        <taxon>Duplodnaviria</taxon>
        <taxon>Heunggongvirae</taxon>
        <taxon>Uroviricota</taxon>
        <taxon>Caudoviricetes</taxon>
        <taxon>Peduoviridae</taxon>
        <taxon>Maltschvirus</taxon>
        <taxon>Maltschvirus maltsch</taxon>
    </lineage>
</organism>
<reference evidence="1" key="1">
    <citation type="submission" date="2020-04" db="EMBL/GenBank/DDBJ databases">
        <authorList>
            <person name="Chiriac C."/>
            <person name="Salcher M."/>
            <person name="Ghai R."/>
            <person name="Kavagutti S V."/>
        </authorList>
    </citation>
    <scope>NUCLEOTIDE SEQUENCE</scope>
</reference>
<gene>
    <name evidence="1" type="ORF">UFOVP77_48</name>
</gene>
<dbReference type="EMBL" id="LR796206">
    <property type="protein sequence ID" value="CAB4127065.1"/>
    <property type="molecule type" value="Genomic_DNA"/>
</dbReference>
<sequence length="77" mass="8951">MALSYLAEIEHRVAGIPCLIGVISYETEPQTWDDPGYTDMEWEILDRRGRPAPWLERKVTAKEEASIEEAIYHEMEN</sequence>
<accession>A0A6J5L0K4</accession>
<evidence type="ECO:0000313" key="1">
    <source>
        <dbReference type="EMBL" id="CAB4127065.1"/>
    </source>
</evidence>
<name>A0A6J5L0K4_9CAUD</name>
<dbReference type="Gene3D" id="3.30.300.260">
    <property type="match status" value="1"/>
</dbReference>
<proteinExistence type="predicted"/>
<dbReference type="InterPro" id="IPR048374">
    <property type="entry name" value="YuA_Gp49-like"/>
</dbReference>
<dbReference type="Pfam" id="PF20788">
    <property type="entry name" value="YuA_Gp49"/>
    <property type="match status" value="1"/>
</dbReference>
<protein>
    <submittedName>
        <fullName evidence="1">Uncharacterized protein</fullName>
    </submittedName>
</protein>